<organism evidence="2 3">
    <name type="scientific">Polarella glacialis</name>
    <name type="common">Dinoflagellate</name>
    <dbReference type="NCBI Taxonomy" id="89957"/>
    <lineage>
        <taxon>Eukaryota</taxon>
        <taxon>Sar</taxon>
        <taxon>Alveolata</taxon>
        <taxon>Dinophyceae</taxon>
        <taxon>Suessiales</taxon>
        <taxon>Suessiaceae</taxon>
        <taxon>Polarella</taxon>
    </lineage>
</organism>
<gene>
    <name evidence="2" type="ORF">PGLA1383_LOCUS50612</name>
</gene>
<reference evidence="2" key="1">
    <citation type="submission" date="2021-02" db="EMBL/GenBank/DDBJ databases">
        <authorList>
            <person name="Dougan E. K."/>
            <person name="Rhodes N."/>
            <person name="Thang M."/>
            <person name="Chan C."/>
        </authorList>
    </citation>
    <scope>NUCLEOTIDE SEQUENCE</scope>
</reference>
<dbReference type="Pfam" id="PF08238">
    <property type="entry name" value="Sel1"/>
    <property type="match status" value="3"/>
</dbReference>
<dbReference type="SMART" id="SM00671">
    <property type="entry name" value="SEL1"/>
    <property type="match status" value="2"/>
</dbReference>
<dbReference type="PANTHER" id="PTHR11102:SF160">
    <property type="entry name" value="ERAD-ASSOCIATED E3 UBIQUITIN-PROTEIN LIGASE COMPONENT HRD3"/>
    <property type="match status" value="1"/>
</dbReference>
<keyword evidence="3" id="KW-1185">Reference proteome</keyword>
<dbReference type="EMBL" id="CAJNNV010031204">
    <property type="protein sequence ID" value="CAE8635003.1"/>
    <property type="molecule type" value="Genomic_DNA"/>
</dbReference>
<dbReference type="Proteomes" id="UP000654075">
    <property type="component" value="Unassembled WGS sequence"/>
</dbReference>
<dbReference type="InterPro" id="IPR006597">
    <property type="entry name" value="Sel1-like"/>
</dbReference>
<evidence type="ECO:0008006" key="4">
    <source>
        <dbReference type="Google" id="ProtNLM"/>
    </source>
</evidence>
<evidence type="ECO:0000256" key="1">
    <source>
        <dbReference type="ARBA" id="ARBA00038101"/>
    </source>
</evidence>
<dbReference type="PANTHER" id="PTHR11102">
    <property type="entry name" value="SEL-1-LIKE PROTEIN"/>
    <property type="match status" value="1"/>
</dbReference>
<dbReference type="OrthoDB" id="406741at2759"/>
<dbReference type="SUPFAM" id="SSF81901">
    <property type="entry name" value="HCP-like"/>
    <property type="match status" value="1"/>
</dbReference>
<dbReference type="AlphaFoldDB" id="A0A813HBJ8"/>
<comment type="caution">
    <text evidence="2">The sequence shown here is derived from an EMBL/GenBank/DDBJ whole genome shotgun (WGS) entry which is preliminary data.</text>
</comment>
<sequence>LGEAFFNGWEGQASDQAAAATWFVRAAEHGHRGAQRNLGEMYFQGFGVAQDQAKAFKLLKRAAEPPLSDAQFNVAFMLHTGQG</sequence>
<feature type="non-terminal residue" evidence="2">
    <location>
        <position position="1"/>
    </location>
</feature>
<feature type="non-terminal residue" evidence="2">
    <location>
        <position position="83"/>
    </location>
</feature>
<comment type="similarity">
    <text evidence="1">Belongs to the sel-1 family.</text>
</comment>
<dbReference type="InterPro" id="IPR011990">
    <property type="entry name" value="TPR-like_helical_dom_sf"/>
</dbReference>
<evidence type="ECO:0000313" key="2">
    <source>
        <dbReference type="EMBL" id="CAE8635003.1"/>
    </source>
</evidence>
<dbReference type="InterPro" id="IPR050767">
    <property type="entry name" value="Sel1_AlgK"/>
</dbReference>
<protein>
    <recommendedName>
        <fullName evidence="4">Sel1 repeat family protein</fullName>
    </recommendedName>
</protein>
<proteinExistence type="inferred from homology"/>
<evidence type="ECO:0000313" key="3">
    <source>
        <dbReference type="Proteomes" id="UP000654075"/>
    </source>
</evidence>
<accession>A0A813HBJ8</accession>
<name>A0A813HBJ8_POLGL</name>
<dbReference type="Gene3D" id="1.25.40.10">
    <property type="entry name" value="Tetratricopeptide repeat domain"/>
    <property type="match status" value="1"/>
</dbReference>